<evidence type="ECO:0000313" key="1">
    <source>
        <dbReference type="EMBL" id="QLG70904.1"/>
    </source>
</evidence>
<dbReference type="KEGG" id="zmk:HG535_0A08500"/>
<protein>
    <recommendedName>
        <fullName evidence="3">DNA/RNA-binding protein Alba-like domain-containing protein</fullName>
    </recommendedName>
</protein>
<accession>A0A7H9AXS4</accession>
<sequence length="161" mass="19152">MATVPRVEFENSVLDIDLKDQRRSMDLIQNEIIQRILGDKKFLYQDNVRFRKITKNDNIKQTIDKLQKDNLKEEIQCFYSYGIHLQKMLSVIEIYKRVVKNSSTKLEQYNKLTNFVAIEEGRNVLLEKKTRIPVLIVFISAEQNKTLERDLLIQKKFTKQT</sequence>
<dbReference type="GeneID" id="59234541"/>
<dbReference type="EMBL" id="CP058604">
    <property type="protein sequence ID" value="QLG70904.1"/>
    <property type="molecule type" value="Genomic_DNA"/>
</dbReference>
<name>A0A7H9AXS4_ZYGMR</name>
<dbReference type="AlphaFoldDB" id="A0A7H9AXS4"/>
<proteinExistence type="predicted"/>
<dbReference type="RefSeq" id="XP_037142632.1">
    <property type="nucleotide sequence ID" value="XM_037286737.1"/>
</dbReference>
<dbReference type="Proteomes" id="UP000509704">
    <property type="component" value="Chromosome 1"/>
</dbReference>
<organism evidence="1 2">
    <name type="scientific">Zygotorulaspora mrakii</name>
    <name type="common">Zygosaccharomyces mrakii</name>
    <dbReference type="NCBI Taxonomy" id="42260"/>
    <lineage>
        <taxon>Eukaryota</taxon>
        <taxon>Fungi</taxon>
        <taxon>Dikarya</taxon>
        <taxon>Ascomycota</taxon>
        <taxon>Saccharomycotina</taxon>
        <taxon>Saccharomycetes</taxon>
        <taxon>Saccharomycetales</taxon>
        <taxon>Saccharomycetaceae</taxon>
        <taxon>Zygotorulaspora</taxon>
    </lineage>
</organism>
<dbReference type="OrthoDB" id="4033941at2759"/>
<evidence type="ECO:0008006" key="3">
    <source>
        <dbReference type="Google" id="ProtNLM"/>
    </source>
</evidence>
<keyword evidence="2" id="KW-1185">Reference proteome</keyword>
<gene>
    <name evidence="1" type="ORF">HG535_0A08500</name>
</gene>
<reference evidence="1 2" key="1">
    <citation type="submission" date="2020-07" db="EMBL/GenBank/DDBJ databases">
        <title>The yeast mating-type switching endonuclease HO is a domesticated member of an unorthodox homing genetic element family.</title>
        <authorList>
            <person name="Coughlan A.Y."/>
            <person name="Lombardi L."/>
            <person name="Braun-Galleani S."/>
            <person name="Martos A.R."/>
            <person name="Galeote V."/>
            <person name="Bigey F."/>
            <person name="Dequin S."/>
            <person name="Byrne K.P."/>
            <person name="Wolfe K.H."/>
        </authorList>
    </citation>
    <scope>NUCLEOTIDE SEQUENCE [LARGE SCALE GENOMIC DNA]</scope>
    <source>
        <strain evidence="1 2">NRRL Y-6702</strain>
    </source>
</reference>
<evidence type="ECO:0000313" key="2">
    <source>
        <dbReference type="Proteomes" id="UP000509704"/>
    </source>
</evidence>